<dbReference type="EC" id="2.6.1.42" evidence="11"/>
<dbReference type="InterPro" id="IPR005786">
    <property type="entry name" value="B_amino_transII"/>
</dbReference>
<evidence type="ECO:0000256" key="9">
    <source>
        <dbReference type="RuleBase" id="RU004106"/>
    </source>
</evidence>
<comment type="catalytic activity">
    <reaction evidence="11">
        <text>L-leucine + 2-oxoglutarate = 4-methyl-2-oxopentanoate + L-glutamate</text>
        <dbReference type="Rhea" id="RHEA:18321"/>
        <dbReference type="ChEBI" id="CHEBI:16810"/>
        <dbReference type="ChEBI" id="CHEBI:17865"/>
        <dbReference type="ChEBI" id="CHEBI:29985"/>
        <dbReference type="ChEBI" id="CHEBI:57427"/>
        <dbReference type="EC" id="2.6.1.42"/>
    </reaction>
</comment>
<dbReference type="Gene3D" id="3.30.470.10">
    <property type="match status" value="1"/>
</dbReference>
<keyword evidence="7 11" id="KW-0100">Branched-chain amino acid biosynthesis</keyword>
<dbReference type="InterPro" id="IPR018300">
    <property type="entry name" value="Aminotrans_IV_CS"/>
</dbReference>
<keyword evidence="5 11" id="KW-0808">Transferase</keyword>
<comment type="cofactor">
    <cofactor evidence="1 10">
        <name>pyridoxal 5'-phosphate</name>
        <dbReference type="ChEBI" id="CHEBI:597326"/>
    </cofactor>
</comment>
<evidence type="ECO:0000256" key="3">
    <source>
        <dbReference type="ARBA" id="ARBA00022576"/>
    </source>
</evidence>
<dbReference type="FunFam" id="3.20.10.10:FF:000004">
    <property type="entry name" value="Branched-chain-amino-acid aminotransferase"/>
    <property type="match status" value="1"/>
</dbReference>
<keyword evidence="4 11" id="KW-0028">Amino-acid biosynthesis</keyword>
<dbReference type="PIRSF" id="PIRSF006468">
    <property type="entry name" value="BCAT1"/>
    <property type="match status" value="1"/>
</dbReference>
<dbReference type="SUPFAM" id="SSF56752">
    <property type="entry name" value="D-aminoacid aminotransferase-like PLP-dependent enzymes"/>
    <property type="match status" value="1"/>
</dbReference>
<dbReference type="GO" id="GO:0009098">
    <property type="term" value="P:L-leucine biosynthetic process"/>
    <property type="evidence" value="ECO:0007669"/>
    <property type="project" value="TreeGrafter"/>
</dbReference>
<evidence type="ECO:0000256" key="4">
    <source>
        <dbReference type="ARBA" id="ARBA00022605"/>
    </source>
</evidence>
<comment type="similarity">
    <text evidence="2 9">Belongs to the class-IV pyridoxal-phosphate-dependent aminotransferase family.</text>
</comment>
<dbReference type="AlphaFoldDB" id="A0A9Q0M8U9"/>
<comment type="catalytic activity">
    <reaction evidence="11">
        <text>L-valine + 2-oxoglutarate = 3-methyl-2-oxobutanoate + L-glutamate</text>
        <dbReference type="Rhea" id="RHEA:24813"/>
        <dbReference type="ChEBI" id="CHEBI:11851"/>
        <dbReference type="ChEBI" id="CHEBI:16810"/>
        <dbReference type="ChEBI" id="CHEBI:29985"/>
        <dbReference type="ChEBI" id="CHEBI:57762"/>
        <dbReference type="EC" id="2.6.1.42"/>
    </reaction>
</comment>
<evidence type="ECO:0000256" key="10">
    <source>
        <dbReference type="RuleBase" id="RU004516"/>
    </source>
</evidence>
<evidence type="ECO:0000313" key="13">
    <source>
        <dbReference type="Proteomes" id="UP001142055"/>
    </source>
</evidence>
<evidence type="ECO:0000256" key="1">
    <source>
        <dbReference type="ARBA" id="ARBA00001933"/>
    </source>
</evidence>
<name>A0A9Q0M8U9_BLOTA</name>
<dbReference type="InterPro" id="IPR033939">
    <property type="entry name" value="BCAT_family"/>
</dbReference>
<dbReference type="FunFam" id="3.30.470.10:FF:000002">
    <property type="entry name" value="Branched-chain-amino-acid aminotransferase"/>
    <property type="match status" value="1"/>
</dbReference>
<comment type="catalytic activity">
    <reaction evidence="11">
        <text>L-isoleucine + 2-oxoglutarate = (S)-3-methyl-2-oxopentanoate + L-glutamate</text>
        <dbReference type="Rhea" id="RHEA:24801"/>
        <dbReference type="ChEBI" id="CHEBI:16810"/>
        <dbReference type="ChEBI" id="CHEBI:29985"/>
        <dbReference type="ChEBI" id="CHEBI:35146"/>
        <dbReference type="ChEBI" id="CHEBI:58045"/>
        <dbReference type="EC" id="2.6.1.42"/>
    </reaction>
</comment>
<reference evidence="12" key="1">
    <citation type="submission" date="2022-12" db="EMBL/GenBank/DDBJ databases">
        <title>Genome assemblies of Blomia tropicalis.</title>
        <authorList>
            <person name="Cui Y."/>
        </authorList>
    </citation>
    <scope>NUCLEOTIDE SEQUENCE</scope>
    <source>
        <tissue evidence="12">Adult mites</tissue>
    </source>
</reference>
<dbReference type="CDD" id="cd01557">
    <property type="entry name" value="BCAT_beta_family"/>
    <property type="match status" value="1"/>
</dbReference>
<keyword evidence="13" id="KW-1185">Reference proteome</keyword>
<evidence type="ECO:0000256" key="2">
    <source>
        <dbReference type="ARBA" id="ARBA00009320"/>
    </source>
</evidence>
<keyword evidence="6 10" id="KW-0663">Pyridoxal phosphate</keyword>
<evidence type="ECO:0000256" key="6">
    <source>
        <dbReference type="ARBA" id="ARBA00022898"/>
    </source>
</evidence>
<evidence type="ECO:0000256" key="11">
    <source>
        <dbReference type="RuleBase" id="RU004517"/>
    </source>
</evidence>
<comment type="caution">
    <text evidence="12">The sequence shown here is derived from an EMBL/GenBank/DDBJ whole genome shotgun (WGS) entry which is preliminary data.</text>
</comment>
<protein>
    <recommendedName>
        <fullName evidence="11">Branched-chain-amino-acid aminotransferase</fullName>
        <ecNumber evidence="11">2.6.1.42</ecNumber>
    </recommendedName>
</protein>
<dbReference type="InterPro" id="IPR043131">
    <property type="entry name" value="BCAT-like_N"/>
</dbReference>
<sequence length="390" mass="43705">MPKILNNDKMVVPIRKSPIRLLQTVSTESFKASDVVVQTLPVDLQAEKPAWNKLLFGHHVTDHMIKIRWTSNNGWDVPTIVPVQNFSLHPYAKVFHYAQELFEGMKAYRGNDNKIRLFRPDMNMKRMKMSAARLCLPDFDGDELIELIKHLLRIDESWVPPYESNASMYIRPTLMGIEPTLGVSPSNEAILFVVMGPVGPYFSTGQLKPVSLLATTKFVRAWPGGSGDRKLGANYAPTLLAQKEAAASGQQQVLWLHGPDYLLTEVGTMNIFMLSRRTDGTVELATPPLEDGLILPGVTRDSLLALTRSWAEFEVVERTISMAEVDQLINEGRMLEMFGAGTACVVCPIGEIHFKEKVFHIPEPKLAGRLLKDLTDMQYGLTPHPWSVLV</sequence>
<evidence type="ECO:0000256" key="7">
    <source>
        <dbReference type="ARBA" id="ARBA00023304"/>
    </source>
</evidence>
<dbReference type="InterPro" id="IPR001544">
    <property type="entry name" value="Aminotrans_IV"/>
</dbReference>
<dbReference type="PANTHER" id="PTHR11825:SF44">
    <property type="entry name" value="BRANCHED-CHAIN-AMINO-ACID AMINOTRANSFERASE"/>
    <property type="match status" value="1"/>
</dbReference>
<organism evidence="12 13">
    <name type="scientific">Blomia tropicalis</name>
    <name type="common">Mite</name>
    <dbReference type="NCBI Taxonomy" id="40697"/>
    <lineage>
        <taxon>Eukaryota</taxon>
        <taxon>Metazoa</taxon>
        <taxon>Ecdysozoa</taxon>
        <taxon>Arthropoda</taxon>
        <taxon>Chelicerata</taxon>
        <taxon>Arachnida</taxon>
        <taxon>Acari</taxon>
        <taxon>Acariformes</taxon>
        <taxon>Sarcoptiformes</taxon>
        <taxon>Astigmata</taxon>
        <taxon>Glycyphagoidea</taxon>
        <taxon>Echimyopodidae</taxon>
        <taxon>Blomia</taxon>
    </lineage>
</organism>
<dbReference type="InterPro" id="IPR036038">
    <property type="entry name" value="Aminotransferase-like"/>
</dbReference>
<dbReference type="NCBIfam" id="TIGR01123">
    <property type="entry name" value="ilvE_II"/>
    <property type="match status" value="1"/>
</dbReference>
<feature type="modified residue" description="N6-(pyridoxal phosphate)lysine" evidence="8">
    <location>
        <position position="230"/>
    </location>
</feature>
<dbReference type="GO" id="GO:0004084">
    <property type="term" value="F:branched-chain-amino-acid transaminase activity"/>
    <property type="evidence" value="ECO:0007669"/>
    <property type="project" value="UniProtKB-EC"/>
</dbReference>
<dbReference type="GO" id="GO:0005739">
    <property type="term" value="C:mitochondrion"/>
    <property type="evidence" value="ECO:0007669"/>
    <property type="project" value="TreeGrafter"/>
</dbReference>
<dbReference type="OMA" id="TDFRFIA"/>
<dbReference type="GO" id="GO:0009099">
    <property type="term" value="P:L-valine biosynthetic process"/>
    <property type="evidence" value="ECO:0007669"/>
    <property type="project" value="TreeGrafter"/>
</dbReference>
<dbReference type="Pfam" id="PF01063">
    <property type="entry name" value="Aminotran_4"/>
    <property type="match status" value="1"/>
</dbReference>
<dbReference type="OrthoDB" id="1732691at2759"/>
<dbReference type="Proteomes" id="UP001142055">
    <property type="component" value="Chromosome 2"/>
</dbReference>
<dbReference type="PROSITE" id="PS00770">
    <property type="entry name" value="AA_TRANSFER_CLASS_4"/>
    <property type="match status" value="1"/>
</dbReference>
<dbReference type="NCBIfam" id="NF009897">
    <property type="entry name" value="PRK13357.1"/>
    <property type="match status" value="1"/>
</dbReference>
<gene>
    <name evidence="12" type="ORF">RDWZM_005669</name>
</gene>
<dbReference type="InterPro" id="IPR043132">
    <property type="entry name" value="BCAT-like_C"/>
</dbReference>
<accession>A0A9Q0M8U9</accession>
<keyword evidence="3 11" id="KW-0032">Aminotransferase</keyword>
<evidence type="ECO:0000256" key="8">
    <source>
        <dbReference type="PIRSR" id="PIRSR006468-1"/>
    </source>
</evidence>
<dbReference type="PANTHER" id="PTHR11825">
    <property type="entry name" value="SUBGROUP IIII AMINOTRANSFERASE"/>
    <property type="match status" value="1"/>
</dbReference>
<dbReference type="Gene3D" id="3.20.10.10">
    <property type="entry name" value="D-amino Acid Aminotransferase, subunit A, domain 2"/>
    <property type="match status" value="1"/>
</dbReference>
<evidence type="ECO:0000256" key="5">
    <source>
        <dbReference type="ARBA" id="ARBA00022679"/>
    </source>
</evidence>
<dbReference type="EMBL" id="JAPWDV010000002">
    <property type="protein sequence ID" value="KAJ6219857.1"/>
    <property type="molecule type" value="Genomic_DNA"/>
</dbReference>
<evidence type="ECO:0000313" key="12">
    <source>
        <dbReference type="EMBL" id="KAJ6219857.1"/>
    </source>
</evidence>
<proteinExistence type="inferred from homology"/>